<dbReference type="Proteomes" id="UP000567179">
    <property type="component" value="Unassembled WGS sequence"/>
</dbReference>
<keyword evidence="3" id="KW-1185">Reference proteome</keyword>
<accession>A0A8H5B695</accession>
<dbReference type="SUPFAM" id="SSF56112">
    <property type="entry name" value="Protein kinase-like (PK-like)"/>
    <property type="match status" value="1"/>
</dbReference>
<evidence type="ECO:0000313" key="3">
    <source>
        <dbReference type="Proteomes" id="UP000567179"/>
    </source>
</evidence>
<feature type="domain" description="Protein kinase" evidence="1">
    <location>
        <begin position="41"/>
        <end position="351"/>
    </location>
</feature>
<dbReference type="Gene3D" id="1.10.510.10">
    <property type="entry name" value="Transferase(Phosphotransferase) domain 1"/>
    <property type="match status" value="1"/>
</dbReference>
<dbReference type="EMBL" id="JAACJJ010000033">
    <property type="protein sequence ID" value="KAF5317540.1"/>
    <property type="molecule type" value="Genomic_DNA"/>
</dbReference>
<name>A0A8H5B695_9AGAR</name>
<dbReference type="AlphaFoldDB" id="A0A8H5B695"/>
<sequence length="418" mass="48619">MDLNDESLTFLTKLVSCGKVEEAKDFDMEDCKRFWRSETVVKWFEVKGYTPYKESFEGPWYDEPRLPFDDYCKRNYPYAYHQAVNGLAALDLTGKIVYAQDSERRHVVIKLTRTGSDEYHIIQFLHEQGPEILQRHCILPILELLHCHNVCFTVMSRWGSGIYLPQSNTLGGFLFIMQSMLKVALTFLHSNNIIHRDVNMNNMVVDFFGNELTSGGYYALRHAHLVEGLLSYALIDFDLSIMLSPDIRRENFRLPRQKSWAGTYCHSDVLQGELDYNPFAYDVGILGAVFCESYQKYTTQIPMLAPFLDRMIARDVRKRFTAAEALEFLNNVIQNATEAQLSISQDANSFVGHYETYDRWKGLPQDFQEKWAAYREPVGISLSWKMLRAIRESRWLPESLIPNLRRLILKSRSYTKGI</sequence>
<dbReference type="GO" id="GO:0005524">
    <property type="term" value="F:ATP binding"/>
    <property type="evidence" value="ECO:0007669"/>
    <property type="project" value="InterPro"/>
</dbReference>
<protein>
    <recommendedName>
        <fullName evidence="1">Protein kinase domain-containing protein</fullName>
    </recommendedName>
</protein>
<organism evidence="2 3">
    <name type="scientific">Psilocybe cf. subviscida</name>
    <dbReference type="NCBI Taxonomy" id="2480587"/>
    <lineage>
        <taxon>Eukaryota</taxon>
        <taxon>Fungi</taxon>
        <taxon>Dikarya</taxon>
        <taxon>Basidiomycota</taxon>
        <taxon>Agaricomycotina</taxon>
        <taxon>Agaricomycetes</taxon>
        <taxon>Agaricomycetidae</taxon>
        <taxon>Agaricales</taxon>
        <taxon>Agaricineae</taxon>
        <taxon>Strophariaceae</taxon>
        <taxon>Psilocybe</taxon>
    </lineage>
</organism>
<gene>
    <name evidence="2" type="ORF">D9619_013228</name>
</gene>
<dbReference type="InterPro" id="IPR011009">
    <property type="entry name" value="Kinase-like_dom_sf"/>
</dbReference>
<evidence type="ECO:0000259" key="1">
    <source>
        <dbReference type="PROSITE" id="PS50011"/>
    </source>
</evidence>
<proteinExistence type="predicted"/>
<comment type="caution">
    <text evidence="2">The sequence shown here is derived from an EMBL/GenBank/DDBJ whole genome shotgun (WGS) entry which is preliminary data.</text>
</comment>
<dbReference type="InterPro" id="IPR000719">
    <property type="entry name" value="Prot_kinase_dom"/>
</dbReference>
<reference evidence="2 3" key="1">
    <citation type="journal article" date="2020" name="ISME J.">
        <title>Uncovering the hidden diversity of litter-decomposition mechanisms in mushroom-forming fungi.</title>
        <authorList>
            <person name="Floudas D."/>
            <person name="Bentzer J."/>
            <person name="Ahren D."/>
            <person name="Johansson T."/>
            <person name="Persson P."/>
            <person name="Tunlid A."/>
        </authorList>
    </citation>
    <scope>NUCLEOTIDE SEQUENCE [LARGE SCALE GENOMIC DNA]</scope>
    <source>
        <strain evidence="2 3">CBS 101986</strain>
    </source>
</reference>
<dbReference type="GO" id="GO:0004672">
    <property type="term" value="F:protein kinase activity"/>
    <property type="evidence" value="ECO:0007669"/>
    <property type="project" value="InterPro"/>
</dbReference>
<dbReference type="OrthoDB" id="2722301at2759"/>
<dbReference type="PROSITE" id="PS50011">
    <property type="entry name" value="PROTEIN_KINASE_DOM"/>
    <property type="match status" value="1"/>
</dbReference>
<evidence type="ECO:0000313" key="2">
    <source>
        <dbReference type="EMBL" id="KAF5317540.1"/>
    </source>
</evidence>
<dbReference type="SMART" id="SM00220">
    <property type="entry name" value="S_TKc"/>
    <property type="match status" value="1"/>
</dbReference>